<dbReference type="Gene3D" id="1.10.150.130">
    <property type="match status" value="1"/>
</dbReference>
<protein>
    <recommendedName>
        <fullName evidence="10">Integrase</fullName>
    </recommendedName>
</protein>
<dbReference type="InterPro" id="IPR013762">
    <property type="entry name" value="Integrase-like_cat_sf"/>
</dbReference>
<gene>
    <name evidence="8" type="ORF">E3U55_09035</name>
</gene>
<evidence type="ECO:0000256" key="2">
    <source>
        <dbReference type="ARBA" id="ARBA00022908"/>
    </source>
</evidence>
<accession>A0A4Y8IMZ1</accession>
<dbReference type="EMBL" id="SOPW01000008">
    <property type="protein sequence ID" value="TFB21445.1"/>
    <property type="molecule type" value="Genomic_DNA"/>
</dbReference>
<evidence type="ECO:0000313" key="9">
    <source>
        <dbReference type="Proteomes" id="UP000297975"/>
    </source>
</evidence>
<dbReference type="GO" id="GO:0003677">
    <property type="term" value="F:DNA binding"/>
    <property type="evidence" value="ECO:0007669"/>
    <property type="project" value="UniProtKB-UniRule"/>
</dbReference>
<dbReference type="InterPro" id="IPR011010">
    <property type="entry name" value="DNA_brk_join_enz"/>
</dbReference>
<dbReference type="OrthoDB" id="974902at2"/>
<keyword evidence="3 5" id="KW-0238">DNA-binding</keyword>
<comment type="caution">
    <text evidence="8">The sequence shown here is derived from an EMBL/GenBank/DDBJ whole genome shotgun (WGS) entry which is preliminary data.</text>
</comment>
<evidence type="ECO:0008006" key="10">
    <source>
        <dbReference type="Google" id="ProtNLM"/>
    </source>
</evidence>
<evidence type="ECO:0000259" key="6">
    <source>
        <dbReference type="PROSITE" id="PS51898"/>
    </source>
</evidence>
<dbReference type="GO" id="GO:0015074">
    <property type="term" value="P:DNA integration"/>
    <property type="evidence" value="ECO:0007669"/>
    <property type="project" value="UniProtKB-KW"/>
</dbReference>
<dbReference type="InterPro" id="IPR050090">
    <property type="entry name" value="Tyrosine_recombinase_XerCD"/>
</dbReference>
<keyword evidence="9" id="KW-1185">Reference proteome</keyword>
<evidence type="ECO:0000256" key="5">
    <source>
        <dbReference type="PROSITE-ProRule" id="PRU01248"/>
    </source>
</evidence>
<dbReference type="InterPro" id="IPR010998">
    <property type="entry name" value="Integrase_recombinase_N"/>
</dbReference>
<evidence type="ECO:0000256" key="4">
    <source>
        <dbReference type="ARBA" id="ARBA00023172"/>
    </source>
</evidence>
<reference evidence="8 9" key="1">
    <citation type="submission" date="2019-03" db="EMBL/GenBank/DDBJ databases">
        <authorList>
            <person name="He R.-H."/>
        </authorList>
    </citation>
    <scope>NUCLEOTIDE SEQUENCE [LARGE SCALE GENOMIC DNA]</scope>
    <source>
        <strain evidence="9">SH 714</strain>
    </source>
</reference>
<dbReference type="PANTHER" id="PTHR30349">
    <property type="entry name" value="PHAGE INTEGRASE-RELATED"/>
    <property type="match status" value="1"/>
</dbReference>
<dbReference type="SUPFAM" id="SSF56349">
    <property type="entry name" value="DNA breaking-rejoining enzymes"/>
    <property type="match status" value="1"/>
</dbReference>
<dbReference type="PANTHER" id="PTHR30349:SF41">
    <property type="entry name" value="INTEGRASE_RECOMBINASE PROTEIN MJ0367-RELATED"/>
    <property type="match status" value="1"/>
</dbReference>
<dbReference type="Gene3D" id="1.10.443.10">
    <property type="entry name" value="Intergrase catalytic core"/>
    <property type="match status" value="1"/>
</dbReference>
<comment type="similarity">
    <text evidence="1">Belongs to the 'phage' integrase family.</text>
</comment>
<keyword evidence="4" id="KW-0233">DNA recombination</keyword>
<organism evidence="8 9">
    <name type="scientific">Filobacillus milosensis</name>
    <dbReference type="NCBI Taxonomy" id="94137"/>
    <lineage>
        <taxon>Bacteria</taxon>
        <taxon>Bacillati</taxon>
        <taxon>Bacillota</taxon>
        <taxon>Bacilli</taxon>
        <taxon>Bacillales</taxon>
        <taxon>Bacillaceae</taxon>
        <taxon>Filobacillus</taxon>
    </lineage>
</organism>
<dbReference type="InterPro" id="IPR044068">
    <property type="entry name" value="CB"/>
</dbReference>
<evidence type="ECO:0000313" key="8">
    <source>
        <dbReference type="EMBL" id="TFB21445.1"/>
    </source>
</evidence>
<dbReference type="AlphaFoldDB" id="A0A4Y8IMZ1"/>
<dbReference type="Pfam" id="PF00589">
    <property type="entry name" value="Phage_integrase"/>
    <property type="match status" value="1"/>
</dbReference>
<proteinExistence type="inferred from homology"/>
<sequence length="339" mass="39165">MSDNMVYATRVLYYHIFSRRITPIKETLFSSYNIAGRIVIMNAVPATISQSLESFKTHLLENDKSLNTIKSYSQDLNHFFKWVHQRYDPPHLISMLTSIDLKDYERQLKLDESIAPATINRRLVALMKWAEFLVTIGSTNVNLSSNIKIKKIQKQNNIRWLTRKEVGKLLHAIELTKQQNHKKGMLHQTIVYMAVNLGLRVQEICNVKIADIDFQTNIVNVNGKGNKHRIIPLTENTKEAIVNWLEVRDQESDYLLMSSKCNHITTRAVQHIFKKYSDQLGIEITPHSLRHTYCKQLAQHGVEIQSIAELAGHSSIETTRVYVTPSIQELQNALKRTEF</sequence>
<dbReference type="Pfam" id="PF02899">
    <property type="entry name" value="Phage_int_SAM_1"/>
    <property type="match status" value="1"/>
</dbReference>
<dbReference type="GO" id="GO:0006310">
    <property type="term" value="P:DNA recombination"/>
    <property type="evidence" value="ECO:0007669"/>
    <property type="project" value="UniProtKB-KW"/>
</dbReference>
<evidence type="ECO:0000256" key="3">
    <source>
        <dbReference type="ARBA" id="ARBA00023125"/>
    </source>
</evidence>
<evidence type="ECO:0000256" key="1">
    <source>
        <dbReference type="ARBA" id="ARBA00008857"/>
    </source>
</evidence>
<dbReference type="Proteomes" id="UP000297975">
    <property type="component" value="Unassembled WGS sequence"/>
</dbReference>
<feature type="domain" description="Tyr recombinase" evidence="6">
    <location>
        <begin position="156"/>
        <end position="335"/>
    </location>
</feature>
<name>A0A4Y8IMZ1_9BACI</name>
<dbReference type="PROSITE" id="PS51900">
    <property type="entry name" value="CB"/>
    <property type="match status" value="1"/>
</dbReference>
<dbReference type="InterPro" id="IPR004107">
    <property type="entry name" value="Integrase_SAM-like_N"/>
</dbReference>
<keyword evidence="2" id="KW-0229">DNA integration</keyword>
<evidence type="ECO:0000259" key="7">
    <source>
        <dbReference type="PROSITE" id="PS51900"/>
    </source>
</evidence>
<feature type="domain" description="Core-binding (CB)" evidence="7">
    <location>
        <begin position="46"/>
        <end position="134"/>
    </location>
</feature>
<dbReference type="InterPro" id="IPR002104">
    <property type="entry name" value="Integrase_catalytic"/>
</dbReference>
<dbReference type="PROSITE" id="PS51898">
    <property type="entry name" value="TYR_RECOMBINASE"/>
    <property type="match status" value="1"/>
</dbReference>